<sequence>MAEDLKPLIRVRGSIKQKLTNLEKFVNSINVESEKIPTLSEVEVRYKNNEFLLKDFEEVQLKIETLCEEASLSEHYAEREHFETRYTSVIGFLYEYINNKQKDIVKNQTEKVMGGFTSEMHCHSDPLQGVLVPKSKLPVFKGDYGRWLEFKTTYVSSIHSNTRLTKSQKFQLLRNALEGYAKRLVDKIEFTEDNYEVAWARLCKRYDNKRVLVNNHLKSICNLEVIQKESASHFRKLLDEVSDHLTSLEGLHLTGEVLWEVAIIYIISSKLDKVTYRDWKDFKSKNEFPTLEEFLDFLTNKADLLEAIREKNSEKYSDKQSGQNKQHSQNHLSIANLKCNCCKGPHSIYKCPEFLKLEVPARLEKVTKLQLCPNCLLTNHKKESCKLGGCRVCQEKHNTLLHGKTECNVVNLVSSPENPSTSDTEVKVHSEASILTLGEHEASKTLGIKWMSQADILMYDISPMKSSTAISKRQVLADISQIYDPLGLISPCVILAKIIIQKLWSLKLAWDAPIPNDLVVEWDKFRDIQI</sequence>
<dbReference type="Pfam" id="PF03564">
    <property type="entry name" value="DUF1759"/>
    <property type="match status" value="1"/>
</dbReference>
<comment type="caution">
    <text evidence="1">The sequence shown here is derived from an EMBL/GenBank/DDBJ whole genome shotgun (WGS) entry which is preliminary data.</text>
</comment>
<keyword evidence="2" id="KW-1185">Reference proteome</keyword>
<proteinExistence type="predicted"/>
<dbReference type="AlphaFoldDB" id="A0AAV8VEI9"/>
<dbReference type="InterPro" id="IPR008042">
    <property type="entry name" value="Retrotrans_Pao"/>
</dbReference>
<dbReference type="EMBL" id="JANEYG010000128">
    <property type="protein sequence ID" value="KAJ8912477.1"/>
    <property type="molecule type" value="Genomic_DNA"/>
</dbReference>
<dbReference type="Proteomes" id="UP001159042">
    <property type="component" value="Unassembled WGS sequence"/>
</dbReference>
<evidence type="ECO:0000313" key="2">
    <source>
        <dbReference type="Proteomes" id="UP001159042"/>
    </source>
</evidence>
<protein>
    <submittedName>
        <fullName evidence="1">Uncharacterized protein</fullName>
    </submittedName>
</protein>
<gene>
    <name evidence="1" type="ORF">NQ315_014577</name>
</gene>
<reference evidence="1 2" key="1">
    <citation type="journal article" date="2023" name="Insect Mol. Biol.">
        <title>Genome sequencing provides insights into the evolution of gene families encoding plant cell wall-degrading enzymes in longhorned beetles.</title>
        <authorList>
            <person name="Shin N.R."/>
            <person name="Okamura Y."/>
            <person name="Kirsch R."/>
            <person name="Pauchet Y."/>
        </authorList>
    </citation>
    <scope>NUCLEOTIDE SEQUENCE [LARGE SCALE GENOMIC DNA]</scope>
    <source>
        <strain evidence="1">EAD_L_NR</strain>
    </source>
</reference>
<dbReference type="PANTHER" id="PTHR47331:SF5">
    <property type="entry name" value="RIBONUCLEASE H"/>
    <property type="match status" value="1"/>
</dbReference>
<accession>A0AAV8VEI9</accession>
<dbReference type="InterPro" id="IPR005312">
    <property type="entry name" value="DUF1759"/>
</dbReference>
<evidence type="ECO:0000313" key="1">
    <source>
        <dbReference type="EMBL" id="KAJ8912477.1"/>
    </source>
</evidence>
<organism evidence="1 2">
    <name type="scientific">Exocentrus adspersus</name>
    <dbReference type="NCBI Taxonomy" id="1586481"/>
    <lineage>
        <taxon>Eukaryota</taxon>
        <taxon>Metazoa</taxon>
        <taxon>Ecdysozoa</taxon>
        <taxon>Arthropoda</taxon>
        <taxon>Hexapoda</taxon>
        <taxon>Insecta</taxon>
        <taxon>Pterygota</taxon>
        <taxon>Neoptera</taxon>
        <taxon>Endopterygota</taxon>
        <taxon>Coleoptera</taxon>
        <taxon>Polyphaga</taxon>
        <taxon>Cucujiformia</taxon>
        <taxon>Chrysomeloidea</taxon>
        <taxon>Cerambycidae</taxon>
        <taxon>Lamiinae</taxon>
        <taxon>Acanthocinini</taxon>
        <taxon>Exocentrus</taxon>
    </lineage>
</organism>
<dbReference type="PANTHER" id="PTHR47331">
    <property type="entry name" value="PHD-TYPE DOMAIN-CONTAINING PROTEIN"/>
    <property type="match status" value="1"/>
</dbReference>
<dbReference type="Pfam" id="PF05380">
    <property type="entry name" value="Peptidase_A17"/>
    <property type="match status" value="1"/>
</dbReference>
<name>A0AAV8VEI9_9CUCU</name>